<dbReference type="OrthoDB" id="9911685at2"/>
<reference evidence="2 3" key="1">
    <citation type="submission" date="2019-07" db="EMBL/GenBank/DDBJ databases">
        <title>Whole genome shotgun sequence of Cerasibacillus quisquiliarum NBRC 102429.</title>
        <authorList>
            <person name="Hosoyama A."/>
            <person name="Uohara A."/>
            <person name="Ohji S."/>
            <person name="Ichikawa N."/>
        </authorList>
    </citation>
    <scope>NUCLEOTIDE SEQUENCE [LARGE SCALE GENOMIC DNA]</scope>
    <source>
        <strain evidence="2 3">NBRC 102429</strain>
    </source>
</reference>
<feature type="transmembrane region" description="Helical" evidence="1">
    <location>
        <begin position="30"/>
        <end position="58"/>
    </location>
</feature>
<organism evidence="2 3">
    <name type="scientific">Cerasibacillus quisquiliarum</name>
    <dbReference type="NCBI Taxonomy" id="227865"/>
    <lineage>
        <taxon>Bacteria</taxon>
        <taxon>Bacillati</taxon>
        <taxon>Bacillota</taxon>
        <taxon>Bacilli</taxon>
        <taxon>Bacillales</taxon>
        <taxon>Bacillaceae</taxon>
        <taxon>Cerasibacillus</taxon>
    </lineage>
</organism>
<protein>
    <submittedName>
        <fullName evidence="2">Uncharacterized protein</fullName>
    </submittedName>
</protein>
<comment type="caution">
    <text evidence="2">The sequence shown here is derived from an EMBL/GenBank/DDBJ whole genome shotgun (WGS) entry which is preliminary data.</text>
</comment>
<dbReference type="Proteomes" id="UP000321491">
    <property type="component" value="Unassembled WGS sequence"/>
</dbReference>
<feature type="transmembrane region" description="Helical" evidence="1">
    <location>
        <begin position="7"/>
        <end position="24"/>
    </location>
</feature>
<gene>
    <name evidence="2" type="ORF">CQU01_14860</name>
</gene>
<keyword evidence="1" id="KW-0472">Membrane</keyword>
<evidence type="ECO:0000256" key="1">
    <source>
        <dbReference type="SAM" id="Phobius"/>
    </source>
</evidence>
<dbReference type="RefSeq" id="WP_146937255.1">
    <property type="nucleotide sequence ID" value="NZ_BJXW01000013.1"/>
</dbReference>
<evidence type="ECO:0000313" key="2">
    <source>
        <dbReference type="EMBL" id="GEN31248.1"/>
    </source>
</evidence>
<keyword evidence="3" id="KW-1185">Reference proteome</keyword>
<keyword evidence="1" id="KW-0812">Transmembrane</keyword>
<proteinExistence type="predicted"/>
<dbReference type="AlphaFoldDB" id="A0A511UZU6"/>
<name>A0A511UZU6_9BACI</name>
<sequence>MDKIATTIYLVSFMVLFAFQYKIVGLINDAFLHFTGVFLFILMFCVVPGIGLVSLTLARKLTDLYINRKN</sequence>
<keyword evidence="1" id="KW-1133">Transmembrane helix</keyword>
<evidence type="ECO:0000313" key="3">
    <source>
        <dbReference type="Proteomes" id="UP000321491"/>
    </source>
</evidence>
<accession>A0A511UZU6</accession>
<dbReference type="EMBL" id="BJXW01000013">
    <property type="protein sequence ID" value="GEN31248.1"/>
    <property type="molecule type" value="Genomic_DNA"/>
</dbReference>